<feature type="region of interest" description="Disordered" evidence="4">
    <location>
        <begin position="105"/>
        <end position="142"/>
    </location>
</feature>
<dbReference type="InterPro" id="IPR050613">
    <property type="entry name" value="Sec_Metabolite_Reg"/>
</dbReference>
<dbReference type="PANTHER" id="PTHR31001">
    <property type="entry name" value="UNCHARACTERIZED TRANSCRIPTIONAL REGULATORY PROTEIN"/>
    <property type="match status" value="1"/>
</dbReference>
<dbReference type="GO" id="GO:0000981">
    <property type="term" value="F:DNA-binding transcription factor activity, RNA polymerase II-specific"/>
    <property type="evidence" value="ECO:0007669"/>
    <property type="project" value="InterPro"/>
</dbReference>
<dbReference type="GO" id="GO:0008270">
    <property type="term" value="F:zinc ion binding"/>
    <property type="evidence" value="ECO:0007669"/>
    <property type="project" value="InterPro"/>
</dbReference>
<keyword evidence="2" id="KW-0479">Metal-binding</keyword>
<feature type="compositionally biased region" description="Polar residues" evidence="4">
    <location>
        <begin position="18"/>
        <end position="27"/>
    </location>
</feature>
<dbReference type="Pfam" id="PF04082">
    <property type="entry name" value="Fungal_trans"/>
    <property type="match status" value="1"/>
</dbReference>
<gene>
    <name evidence="6" type="ORF">G7Y89_g6826</name>
</gene>
<comment type="subcellular location">
    <subcellularLocation>
        <location evidence="1">Nucleus</location>
    </subcellularLocation>
</comment>
<dbReference type="CDD" id="cd00067">
    <property type="entry name" value="GAL4"/>
    <property type="match status" value="1"/>
</dbReference>
<evidence type="ECO:0000256" key="2">
    <source>
        <dbReference type="ARBA" id="ARBA00022723"/>
    </source>
</evidence>
<feature type="region of interest" description="Disordered" evidence="4">
    <location>
        <begin position="1"/>
        <end position="28"/>
    </location>
</feature>
<feature type="compositionally biased region" description="Basic and acidic residues" evidence="4">
    <location>
        <begin position="1"/>
        <end position="14"/>
    </location>
</feature>
<dbReference type="GO" id="GO:0005634">
    <property type="term" value="C:nucleus"/>
    <property type="evidence" value="ECO:0007669"/>
    <property type="project" value="UniProtKB-SubCell"/>
</dbReference>
<evidence type="ECO:0000313" key="7">
    <source>
        <dbReference type="Proteomes" id="UP000566819"/>
    </source>
</evidence>
<dbReference type="SMART" id="SM00906">
    <property type="entry name" value="Fungal_trans"/>
    <property type="match status" value="1"/>
</dbReference>
<accession>A0A8H4RN55</accession>
<dbReference type="AlphaFoldDB" id="A0A8H4RN55"/>
<dbReference type="PROSITE" id="PS50048">
    <property type="entry name" value="ZN2_CY6_FUNGAL_2"/>
    <property type="match status" value="1"/>
</dbReference>
<evidence type="ECO:0000256" key="4">
    <source>
        <dbReference type="SAM" id="MobiDB-lite"/>
    </source>
</evidence>
<dbReference type="SUPFAM" id="SSF57701">
    <property type="entry name" value="Zn2/Cys6 DNA-binding domain"/>
    <property type="match status" value="1"/>
</dbReference>
<evidence type="ECO:0000259" key="5">
    <source>
        <dbReference type="PROSITE" id="PS50048"/>
    </source>
</evidence>
<dbReference type="Gene3D" id="4.10.240.10">
    <property type="entry name" value="Zn(2)-C6 fungal-type DNA-binding domain"/>
    <property type="match status" value="1"/>
</dbReference>
<evidence type="ECO:0000313" key="6">
    <source>
        <dbReference type="EMBL" id="KAF4631297.1"/>
    </source>
</evidence>
<evidence type="ECO:0000256" key="3">
    <source>
        <dbReference type="ARBA" id="ARBA00023242"/>
    </source>
</evidence>
<dbReference type="InterPro" id="IPR001138">
    <property type="entry name" value="Zn2Cys6_DnaBD"/>
</dbReference>
<dbReference type="InterPro" id="IPR036864">
    <property type="entry name" value="Zn2-C6_fun-type_DNA-bd_sf"/>
</dbReference>
<feature type="compositionally biased region" description="Low complexity" evidence="4">
    <location>
        <begin position="105"/>
        <end position="133"/>
    </location>
</feature>
<reference evidence="6 7" key="1">
    <citation type="submission" date="2020-03" db="EMBL/GenBank/DDBJ databases">
        <title>Draft Genome Sequence of Cudoniella acicularis.</title>
        <authorList>
            <person name="Buettner E."/>
            <person name="Kellner H."/>
        </authorList>
    </citation>
    <scope>NUCLEOTIDE SEQUENCE [LARGE SCALE GENOMIC DNA]</scope>
    <source>
        <strain evidence="6 7">DSM 108380</strain>
    </source>
</reference>
<dbReference type="PANTHER" id="PTHR31001:SF49">
    <property type="entry name" value="ZN(II)2CYS6 TRANSCRIPTION FACTOR (EUROFUNG)"/>
    <property type="match status" value="1"/>
</dbReference>
<sequence>MTLPESDSRREAAKRSGPSGSRGNGQRLTRRRIPLSCVACRVRKLKCNREKPCQNCIVRGEVNAASCTYAEKVEKKGSGPVNPRSDAEDMRKRLNRLESSILSMMETNSSQSSESPAANSSSSGSQMESCPSQTGGQKISVDTRSTHWDTILNELGAMKDAWSEENDKIEFSSGSPTSTTKPYRPSLLSGLAQPPDRATVLESLPSRDAADKLVTRFFDSYNPSIPARFLLHKATFLKQLDRHWSNPANTKIIWIGLLYAVLCFAMQSYNRNNDVPPEYEGTAPAIADLYRIRTAQCIVIADITKPGEYMIETLTLYAMCEYTSERDGDMGTWLLSGTMVRLALQQGYHRDPSQHPNLTVFQAEMRRRVWSCVTQHELLFSVLIGLPKFLLFAYCDTRSPSNIHEDELYEDMKEMPPSRPLGEATQVTYQVVKLRIMRAYGCVVEFLHLLQPQPYEEALRLDLMLMQAREEIPAHLQLGTLEEMKNDSPSFIMEKCILQIFYHKAICVLHRKFWDAAPTNTPKGTFYYSRKTCVSSALSLLQHQAMMHRGCRPGGPLVRMKWYNFAITNHDFLLAAMIICLDVMGMRRMANTDITECLVITESEKLAAIRQSQEVWADIVDECQDAKRAVGILDTVLAKLAVKREASRPLETVPPVPPISASALNPNADSLQFSPYFTDQFGLGMPLIGAAPDGNDVVMQETFLDTIGSDLSVPGDFNWDAWDQLMQPQSLTQPTSYDYPQSGMPMY</sequence>
<keyword evidence="7" id="KW-1185">Reference proteome</keyword>
<dbReference type="OrthoDB" id="762982at2759"/>
<dbReference type="EMBL" id="JAAMPI010000457">
    <property type="protein sequence ID" value="KAF4631297.1"/>
    <property type="molecule type" value="Genomic_DNA"/>
</dbReference>
<dbReference type="Proteomes" id="UP000566819">
    <property type="component" value="Unassembled WGS sequence"/>
</dbReference>
<feature type="domain" description="Zn(2)-C6 fungal-type" evidence="5">
    <location>
        <begin position="36"/>
        <end position="69"/>
    </location>
</feature>
<dbReference type="InterPro" id="IPR007219">
    <property type="entry name" value="XnlR_reg_dom"/>
</dbReference>
<dbReference type="CDD" id="cd12148">
    <property type="entry name" value="fungal_TF_MHR"/>
    <property type="match status" value="1"/>
</dbReference>
<name>A0A8H4RN55_9HELO</name>
<evidence type="ECO:0000256" key="1">
    <source>
        <dbReference type="ARBA" id="ARBA00004123"/>
    </source>
</evidence>
<dbReference type="SMART" id="SM00066">
    <property type="entry name" value="GAL4"/>
    <property type="match status" value="1"/>
</dbReference>
<proteinExistence type="predicted"/>
<comment type="caution">
    <text evidence="6">The sequence shown here is derived from an EMBL/GenBank/DDBJ whole genome shotgun (WGS) entry which is preliminary data.</text>
</comment>
<dbReference type="GO" id="GO:0003677">
    <property type="term" value="F:DNA binding"/>
    <property type="evidence" value="ECO:0007669"/>
    <property type="project" value="InterPro"/>
</dbReference>
<protein>
    <recommendedName>
        <fullName evidence="5">Zn(2)-C6 fungal-type domain-containing protein</fullName>
    </recommendedName>
</protein>
<dbReference type="Pfam" id="PF00172">
    <property type="entry name" value="Zn_clus"/>
    <property type="match status" value="1"/>
</dbReference>
<keyword evidence="3" id="KW-0539">Nucleus</keyword>
<dbReference type="GO" id="GO:0006351">
    <property type="term" value="P:DNA-templated transcription"/>
    <property type="evidence" value="ECO:0007669"/>
    <property type="project" value="InterPro"/>
</dbReference>
<organism evidence="6 7">
    <name type="scientific">Cudoniella acicularis</name>
    <dbReference type="NCBI Taxonomy" id="354080"/>
    <lineage>
        <taxon>Eukaryota</taxon>
        <taxon>Fungi</taxon>
        <taxon>Dikarya</taxon>
        <taxon>Ascomycota</taxon>
        <taxon>Pezizomycotina</taxon>
        <taxon>Leotiomycetes</taxon>
        <taxon>Helotiales</taxon>
        <taxon>Tricladiaceae</taxon>
        <taxon>Cudoniella</taxon>
    </lineage>
</organism>